<dbReference type="AlphaFoldDB" id="A0A166A742"/>
<dbReference type="Proteomes" id="UP000077266">
    <property type="component" value="Unassembled WGS sequence"/>
</dbReference>
<accession>A0A166A742</accession>
<proteinExistence type="predicted"/>
<reference evidence="1 2" key="1">
    <citation type="journal article" date="2016" name="Mol. Biol. Evol.">
        <title>Comparative Genomics of Early-Diverging Mushroom-Forming Fungi Provides Insights into the Origins of Lignocellulose Decay Capabilities.</title>
        <authorList>
            <person name="Nagy L.G."/>
            <person name="Riley R."/>
            <person name="Tritt A."/>
            <person name="Adam C."/>
            <person name="Daum C."/>
            <person name="Floudas D."/>
            <person name="Sun H."/>
            <person name="Yadav J.S."/>
            <person name="Pangilinan J."/>
            <person name="Larsson K.H."/>
            <person name="Matsuura K."/>
            <person name="Barry K."/>
            <person name="Labutti K."/>
            <person name="Kuo R."/>
            <person name="Ohm R.A."/>
            <person name="Bhattacharya S.S."/>
            <person name="Shirouzu T."/>
            <person name="Yoshinaga Y."/>
            <person name="Martin F.M."/>
            <person name="Grigoriev I.V."/>
            <person name="Hibbett D.S."/>
        </authorList>
    </citation>
    <scope>NUCLEOTIDE SEQUENCE [LARGE SCALE GENOMIC DNA]</scope>
    <source>
        <strain evidence="1 2">HHB12029</strain>
    </source>
</reference>
<dbReference type="EMBL" id="KV426081">
    <property type="protein sequence ID" value="KZV89119.1"/>
    <property type="molecule type" value="Genomic_DNA"/>
</dbReference>
<gene>
    <name evidence="1" type="ORF">EXIGLDRAFT_721994</name>
</gene>
<evidence type="ECO:0000313" key="2">
    <source>
        <dbReference type="Proteomes" id="UP000077266"/>
    </source>
</evidence>
<name>A0A166A742_EXIGL</name>
<evidence type="ECO:0000313" key="1">
    <source>
        <dbReference type="EMBL" id="KZV89119.1"/>
    </source>
</evidence>
<dbReference type="InParanoid" id="A0A166A742"/>
<sequence>MTVLVSLDICAAILWTTVLLPRSYSLPRSSCSRDFAPLFASLHGTSFTASCVIACGLRYLVVTCRSSSPIVRYDDVHAAPVRICTSQSVPTSHDFMATGENNISAAAS</sequence>
<protein>
    <submittedName>
        <fullName evidence="1">Uncharacterized protein</fullName>
    </submittedName>
</protein>
<keyword evidence="2" id="KW-1185">Reference proteome</keyword>
<organism evidence="1 2">
    <name type="scientific">Exidia glandulosa HHB12029</name>
    <dbReference type="NCBI Taxonomy" id="1314781"/>
    <lineage>
        <taxon>Eukaryota</taxon>
        <taxon>Fungi</taxon>
        <taxon>Dikarya</taxon>
        <taxon>Basidiomycota</taxon>
        <taxon>Agaricomycotina</taxon>
        <taxon>Agaricomycetes</taxon>
        <taxon>Auriculariales</taxon>
        <taxon>Exidiaceae</taxon>
        <taxon>Exidia</taxon>
    </lineage>
</organism>